<keyword evidence="8" id="KW-0809">Transit peptide</keyword>
<evidence type="ECO:0000256" key="2">
    <source>
        <dbReference type="ARBA" id="ARBA00007931"/>
    </source>
</evidence>
<evidence type="ECO:0000256" key="9">
    <source>
        <dbReference type="ARBA" id="ARBA00022989"/>
    </source>
</evidence>
<evidence type="ECO:0000256" key="3">
    <source>
        <dbReference type="ARBA" id="ARBA00022528"/>
    </source>
</evidence>
<keyword evidence="4" id="KW-0934">Plastid</keyword>
<dbReference type="PANTHER" id="PTHR31412">
    <property type="entry name" value="ZINC METALLOPROTEASE EGY1"/>
    <property type="match status" value="1"/>
</dbReference>
<comment type="subcellular location">
    <subcellularLocation>
        <location evidence="1">Plastid</location>
        <location evidence="1">Chloroplast membrane</location>
        <topology evidence="1">Multi-pass membrane protein</topology>
    </subcellularLocation>
</comment>
<evidence type="ECO:0000256" key="4">
    <source>
        <dbReference type="ARBA" id="ARBA00022640"/>
    </source>
</evidence>
<evidence type="ECO:0000313" key="15">
    <source>
        <dbReference type="EMBL" id="KAK7847640.1"/>
    </source>
</evidence>
<evidence type="ECO:0000256" key="12">
    <source>
        <dbReference type="SAM" id="MobiDB-lite"/>
    </source>
</evidence>
<feature type="transmembrane region" description="Helical" evidence="13">
    <location>
        <begin position="237"/>
        <end position="256"/>
    </location>
</feature>
<evidence type="ECO:0000256" key="13">
    <source>
        <dbReference type="SAM" id="Phobius"/>
    </source>
</evidence>
<sequence>MNFPATFRGNFVPISQCSSCCDFRFRPYFACSTGSRRKRCRFSTLKSYQVSRLRPCGKREIACRVTDSETQTDPDGNDDKEKELQKDGEKSPSTSSFVQNDPQLDSQPINGEKINNSDEENQAQGGVQDVDSVEIASGSPLPGVKVIVMSTPQQLDESIRISKETIEILKNQVFGFDTFFITSQDPYEGGVLFKGNLRGQAAKSYEKIRQRMQDDKPVAVVVPRMTLQPETTAVPEWFAAGAFGLVTVFTLLLRNVPALQSNLLSTFDNLDLLKDGLPGALVTALVLAVHEVSHILVANSTGIKLGVPYFVPSWQIGSFGAITRIVNIVSKREDLLKVAIAGPLAGFSLGLVLLLLGFILPPTDGLGVVVDASVFHESLLAGGIAKLLLGNVLKEGTPISVNPLVLWAWAGLLINAINSIPAGELDGGRISFAIWGRKRGPIAPLSEEVTDPDGKYVALGVLVLFLGLLIEARKDLVSVTGIKIDLGPAYGRRQAFFLINPEDDKPVAVVVPRMTLQPETTAVPEWFAAGAFGLVTVFTLLLRNVPALQSNLLSTFDNLDLLKDGLPGALVTALVLAVHEVSHILVANSTGIKLGVPYFVPSWQIGSFGAITRIVNIVSKREDLLKVAIAGPLAGFSLGLVLLLLGFILPPTDGLGVVVDASVFHESLLAGGIAKLLLGNVLKEGTPISVNPLVLWAWAGLLINAINSIPAGELDGGRISFAIWGRKASSRFTAASIVLLGLSSLFNDVAFYWVVLIFFLQRGPIAPLSEEVTDPDGKYVALGVLVLFLGLLVCLPYPFPFTDEVITSF</sequence>
<dbReference type="CDD" id="cd06160">
    <property type="entry name" value="S2P-M50_like_2"/>
    <property type="match status" value="2"/>
</dbReference>
<evidence type="ECO:0000256" key="5">
    <source>
        <dbReference type="ARBA" id="ARBA00022670"/>
    </source>
</evidence>
<feature type="transmembrane region" description="Helical" evidence="13">
    <location>
        <begin position="309"/>
        <end position="326"/>
    </location>
</feature>
<dbReference type="InterPro" id="IPR008915">
    <property type="entry name" value="Peptidase_M50"/>
</dbReference>
<comment type="caution">
    <text evidence="15">The sequence shown here is derived from an EMBL/GenBank/DDBJ whole genome shotgun (WGS) entry which is preliminary data.</text>
</comment>
<evidence type="ECO:0000256" key="10">
    <source>
        <dbReference type="ARBA" id="ARBA00023049"/>
    </source>
</evidence>
<feature type="transmembrane region" description="Helical" evidence="13">
    <location>
        <begin position="277"/>
        <end position="297"/>
    </location>
</feature>
<dbReference type="EMBL" id="PKMF04000138">
    <property type="protein sequence ID" value="KAK7847640.1"/>
    <property type="molecule type" value="Genomic_DNA"/>
</dbReference>
<keyword evidence="3" id="KW-0150">Chloroplast</keyword>
<protein>
    <submittedName>
        <fullName evidence="15">Zinc metalloprotease egy2</fullName>
    </submittedName>
</protein>
<feature type="transmembrane region" description="Helical" evidence="13">
    <location>
        <begin position="526"/>
        <end position="545"/>
    </location>
</feature>
<feature type="transmembrane region" description="Helical" evidence="13">
    <location>
        <begin position="338"/>
        <end position="360"/>
    </location>
</feature>
<evidence type="ECO:0000256" key="7">
    <source>
        <dbReference type="ARBA" id="ARBA00022801"/>
    </source>
</evidence>
<feature type="transmembrane region" description="Helical" evidence="13">
    <location>
        <begin position="779"/>
        <end position="799"/>
    </location>
</feature>
<dbReference type="AlphaFoldDB" id="A0AAW0L7K3"/>
<evidence type="ECO:0000259" key="14">
    <source>
        <dbReference type="Pfam" id="PF02163"/>
    </source>
</evidence>
<dbReference type="Proteomes" id="UP000237347">
    <property type="component" value="Unassembled WGS sequence"/>
</dbReference>
<keyword evidence="7" id="KW-0378">Hydrolase</keyword>
<dbReference type="InterPro" id="IPR044838">
    <property type="entry name" value="EGY1-like"/>
</dbReference>
<evidence type="ECO:0000256" key="11">
    <source>
        <dbReference type="ARBA" id="ARBA00023136"/>
    </source>
</evidence>
<feature type="compositionally biased region" description="Polar residues" evidence="12">
    <location>
        <begin position="91"/>
        <end position="109"/>
    </location>
</feature>
<evidence type="ECO:0000256" key="8">
    <source>
        <dbReference type="ARBA" id="ARBA00022946"/>
    </source>
</evidence>
<dbReference type="GO" id="GO:0008237">
    <property type="term" value="F:metallopeptidase activity"/>
    <property type="evidence" value="ECO:0007669"/>
    <property type="project" value="UniProtKB-KW"/>
</dbReference>
<comment type="similarity">
    <text evidence="2">Belongs to the peptidase M50B family.</text>
</comment>
<evidence type="ECO:0000256" key="6">
    <source>
        <dbReference type="ARBA" id="ARBA00022692"/>
    </source>
</evidence>
<keyword evidence="6 13" id="KW-0812">Transmembrane</keyword>
<feature type="transmembrane region" description="Helical" evidence="13">
    <location>
        <begin position="732"/>
        <end position="759"/>
    </location>
</feature>
<feature type="region of interest" description="Disordered" evidence="12">
    <location>
        <begin position="66"/>
        <end position="126"/>
    </location>
</feature>
<name>A0AAW0L7K3_QUESU</name>
<keyword evidence="9 13" id="KW-1133">Transmembrane helix</keyword>
<organism evidence="15 16">
    <name type="scientific">Quercus suber</name>
    <name type="common">Cork oak</name>
    <dbReference type="NCBI Taxonomy" id="58331"/>
    <lineage>
        <taxon>Eukaryota</taxon>
        <taxon>Viridiplantae</taxon>
        <taxon>Streptophyta</taxon>
        <taxon>Embryophyta</taxon>
        <taxon>Tracheophyta</taxon>
        <taxon>Spermatophyta</taxon>
        <taxon>Magnoliopsida</taxon>
        <taxon>eudicotyledons</taxon>
        <taxon>Gunneridae</taxon>
        <taxon>Pentapetalae</taxon>
        <taxon>rosids</taxon>
        <taxon>fabids</taxon>
        <taxon>Fagales</taxon>
        <taxon>Fagaceae</taxon>
        <taxon>Quercus</taxon>
    </lineage>
</organism>
<accession>A0AAW0L7K3</accession>
<keyword evidence="11 13" id="KW-0472">Membrane</keyword>
<feature type="compositionally biased region" description="Basic and acidic residues" evidence="12">
    <location>
        <begin position="77"/>
        <end position="90"/>
    </location>
</feature>
<dbReference type="GO" id="GO:0006508">
    <property type="term" value="P:proteolysis"/>
    <property type="evidence" value="ECO:0007669"/>
    <property type="project" value="UniProtKB-KW"/>
</dbReference>
<feature type="domain" description="Peptidase M50" evidence="14">
    <location>
        <begin position="569"/>
        <end position="738"/>
    </location>
</feature>
<dbReference type="Pfam" id="PF02163">
    <property type="entry name" value="Peptidase_M50"/>
    <property type="match status" value="2"/>
</dbReference>
<proteinExistence type="inferred from homology"/>
<reference evidence="15 16" key="1">
    <citation type="journal article" date="2018" name="Sci. Data">
        <title>The draft genome sequence of cork oak.</title>
        <authorList>
            <person name="Ramos A.M."/>
            <person name="Usie A."/>
            <person name="Barbosa P."/>
            <person name="Barros P.M."/>
            <person name="Capote T."/>
            <person name="Chaves I."/>
            <person name="Simoes F."/>
            <person name="Abreu I."/>
            <person name="Carrasquinho I."/>
            <person name="Faro C."/>
            <person name="Guimaraes J.B."/>
            <person name="Mendonca D."/>
            <person name="Nobrega F."/>
            <person name="Rodrigues L."/>
            <person name="Saibo N.J.M."/>
            <person name="Varela M.C."/>
            <person name="Egas C."/>
            <person name="Matos J."/>
            <person name="Miguel C.M."/>
            <person name="Oliveira M.M."/>
            <person name="Ricardo C.P."/>
            <person name="Goncalves S."/>
        </authorList>
    </citation>
    <scope>NUCLEOTIDE SEQUENCE [LARGE SCALE GENOMIC DNA]</scope>
    <source>
        <strain evidence="16">cv. HL8</strain>
    </source>
</reference>
<evidence type="ECO:0000313" key="16">
    <source>
        <dbReference type="Proteomes" id="UP000237347"/>
    </source>
</evidence>
<feature type="transmembrane region" description="Helical" evidence="13">
    <location>
        <begin position="627"/>
        <end position="649"/>
    </location>
</feature>
<dbReference type="GO" id="GO:0031969">
    <property type="term" value="C:chloroplast membrane"/>
    <property type="evidence" value="ECO:0007669"/>
    <property type="project" value="UniProtKB-SubCell"/>
</dbReference>
<evidence type="ECO:0000256" key="1">
    <source>
        <dbReference type="ARBA" id="ARBA00004508"/>
    </source>
</evidence>
<gene>
    <name evidence="15" type="primary">EGY2</name>
    <name evidence="15" type="ORF">CFP56_006418</name>
</gene>
<dbReference type="PANTHER" id="PTHR31412:SF5">
    <property type="entry name" value="ZINC METALLOPROTEASE EGY2, CHLOROPLASTIC-RELATED"/>
    <property type="match status" value="1"/>
</dbReference>
<feature type="transmembrane region" description="Helical" evidence="13">
    <location>
        <begin position="566"/>
        <end position="586"/>
    </location>
</feature>
<keyword evidence="16" id="KW-1185">Reference proteome</keyword>
<feature type="transmembrane region" description="Helical" evidence="13">
    <location>
        <begin position="598"/>
        <end position="615"/>
    </location>
</feature>
<feature type="domain" description="Peptidase M50" evidence="14">
    <location>
        <begin position="280"/>
        <end position="441"/>
    </location>
</feature>
<keyword evidence="5" id="KW-0645">Protease</keyword>
<keyword evidence="10 15" id="KW-0482">Metalloprotease</keyword>